<sequence length="728" mass="84997">MDRLQRIAKFSHYAGLDNGLEERKKISRKRLRNILNHINFQTGTILINFKHLKYDTVLSLQVTPQPCLENSLECLWVEPAGLKQKLSAYKFLNFLLTDDLALILVEAALKEISEEGISFSLPEICYELSYRKVRRHLCKGIKVDFIQNGIIFYGSLLNFSAVSFCIEVSTEPSQPFHWVNPEDTVYVTFKNNQDVLYSGECRIIRQTYGQKKSAFVLKPVNDQIRRFKTKEFRSSRHKLSPSPNISFTHPFTQKLINMEVEDLTGSGFSVEEDMDNAVLLAGMIIPELYIELAHDFKIRCKSQVVNRNVYKANDDKTLAKCGMTILDMDIQEQVRLSSYLHQAVNKKAYVCNRVDMDALWRFFFETGFIYPKKYALMCADKERFKETYEKLYVENPHIARHFVCQDKGIIQAHISIIRFYEDTWLIHHHASLRAEHGNTGLVVLRQVERYINDFHRLYSTHMNFIGCYFRPDNKFPMRVFGGCAREINTPKACSVDSFVYFCFARTGTQPTSLPEAMTLTKTQPEDLLELENFYEYESGGLMLQALDLTPDMIDNDNLSKEFNRLGFKRERLLFSLKKNDALKAVIVVNVSDIGLNLSNLTNCFHVIILDANDLPINTIYICLSMLSKYYERQDEIPILLYPISYAQSQSVPDEKIYTLWILNTQYTDQYFKYMDNLFHHSHNEEVQDFIVYPEMHDDARTQRERHRRPLRIVTKNEIDSQHENEDGR</sequence>
<name>A0AAJ1AJZ7_9BACT</name>
<protein>
    <submittedName>
        <fullName evidence="1">PilZ domain-containing protein</fullName>
    </submittedName>
</protein>
<organism evidence="1 2">
    <name type="scientific">Candidatus Methylomirabilis tolerans</name>
    <dbReference type="NCBI Taxonomy" id="3123416"/>
    <lineage>
        <taxon>Bacteria</taxon>
        <taxon>Candidatus Methylomirabilota</taxon>
        <taxon>Candidatus Methylomirabilia</taxon>
        <taxon>Candidatus Methylomirabilales</taxon>
        <taxon>Candidatus Methylomirabilaceae</taxon>
        <taxon>Candidatus Methylomirabilis</taxon>
    </lineage>
</organism>
<dbReference type="Proteomes" id="UP001197609">
    <property type="component" value="Unassembled WGS sequence"/>
</dbReference>
<reference evidence="1 2" key="1">
    <citation type="journal article" date="2021" name="bioRxiv">
        <title>Unraveling nitrogen, sulfur and carbon metabolic pathways and microbial community transcriptional responses to substrate deprivation and toxicity stresses in a bioreactor mimicking anoxic brackish coastal sediment conditions.</title>
        <authorList>
            <person name="Martins P.D."/>
            <person name="Echeveste M.J."/>
            <person name="Arshad A."/>
            <person name="Kurth J."/>
            <person name="Ouboter H."/>
            <person name="Jetten M.S.M."/>
            <person name="Welte C.U."/>
        </authorList>
    </citation>
    <scope>NUCLEOTIDE SEQUENCE [LARGE SCALE GENOMIC DNA]</scope>
    <source>
        <strain evidence="1">MAG_38</strain>
    </source>
</reference>
<comment type="caution">
    <text evidence="1">The sequence shown here is derived from an EMBL/GenBank/DDBJ whole genome shotgun (WGS) entry which is preliminary data.</text>
</comment>
<accession>A0AAJ1AJZ7</accession>
<proteinExistence type="predicted"/>
<evidence type="ECO:0000313" key="1">
    <source>
        <dbReference type="EMBL" id="MBZ0159587.1"/>
    </source>
</evidence>
<evidence type="ECO:0000313" key="2">
    <source>
        <dbReference type="Proteomes" id="UP001197609"/>
    </source>
</evidence>
<dbReference type="EMBL" id="JAIOIU010000065">
    <property type="protein sequence ID" value="MBZ0159587.1"/>
    <property type="molecule type" value="Genomic_DNA"/>
</dbReference>
<dbReference type="AlphaFoldDB" id="A0AAJ1AJZ7"/>
<gene>
    <name evidence="1" type="ORF">K8G79_05565</name>
</gene>